<keyword evidence="2" id="KW-1185">Reference proteome</keyword>
<evidence type="ECO:0000313" key="2">
    <source>
        <dbReference type="Proteomes" id="UP001163603"/>
    </source>
</evidence>
<comment type="caution">
    <text evidence="1">The sequence shown here is derived from an EMBL/GenBank/DDBJ whole genome shotgun (WGS) entry which is preliminary data.</text>
</comment>
<organism evidence="1 2">
    <name type="scientific">Pistacia integerrima</name>
    <dbReference type="NCBI Taxonomy" id="434235"/>
    <lineage>
        <taxon>Eukaryota</taxon>
        <taxon>Viridiplantae</taxon>
        <taxon>Streptophyta</taxon>
        <taxon>Embryophyta</taxon>
        <taxon>Tracheophyta</taxon>
        <taxon>Spermatophyta</taxon>
        <taxon>Magnoliopsida</taxon>
        <taxon>eudicotyledons</taxon>
        <taxon>Gunneridae</taxon>
        <taxon>Pentapetalae</taxon>
        <taxon>rosids</taxon>
        <taxon>malvids</taxon>
        <taxon>Sapindales</taxon>
        <taxon>Anacardiaceae</taxon>
        <taxon>Pistacia</taxon>
    </lineage>
</organism>
<sequence length="22" mass="2679">MMELMKSFLVTVQVWWSHTLVL</sequence>
<proteinExistence type="predicted"/>
<gene>
    <name evidence="1" type="ORF">Pint_12339</name>
</gene>
<name>A0ACC0XI65_9ROSI</name>
<dbReference type="Proteomes" id="UP001163603">
    <property type="component" value="Chromosome 12"/>
</dbReference>
<dbReference type="EMBL" id="CM047747">
    <property type="protein sequence ID" value="KAJ0018093.1"/>
    <property type="molecule type" value="Genomic_DNA"/>
</dbReference>
<protein>
    <submittedName>
        <fullName evidence="1">Uncharacterized protein</fullName>
    </submittedName>
</protein>
<evidence type="ECO:0000313" key="1">
    <source>
        <dbReference type="EMBL" id="KAJ0018093.1"/>
    </source>
</evidence>
<reference evidence="2" key="1">
    <citation type="journal article" date="2023" name="G3 (Bethesda)">
        <title>Genome assembly and association tests identify interacting loci associated with vigor, precocity, and sex in interspecific pistachio rootstocks.</title>
        <authorList>
            <person name="Palmer W."/>
            <person name="Jacygrad E."/>
            <person name="Sagayaradj S."/>
            <person name="Cavanaugh K."/>
            <person name="Han R."/>
            <person name="Bertier L."/>
            <person name="Beede B."/>
            <person name="Kafkas S."/>
            <person name="Golino D."/>
            <person name="Preece J."/>
            <person name="Michelmore R."/>
        </authorList>
    </citation>
    <scope>NUCLEOTIDE SEQUENCE [LARGE SCALE GENOMIC DNA]</scope>
</reference>
<accession>A0ACC0XI65</accession>